<organism evidence="2 3">
    <name type="scientific">Modicella reniformis</name>
    <dbReference type="NCBI Taxonomy" id="1440133"/>
    <lineage>
        <taxon>Eukaryota</taxon>
        <taxon>Fungi</taxon>
        <taxon>Fungi incertae sedis</taxon>
        <taxon>Mucoromycota</taxon>
        <taxon>Mortierellomycotina</taxon>
        <taxon>Mortierellomycetes</taxon>
        <taxon>Mortierellales</taxon>
        <taxon>Mortierellaceae</taxon>
        <taxon>Modicella</taxon>
    </lineage>
</organism>
<evidence type="ECO:0000256" key="1">
    <source>
        <dbReference type="SAM" id="MobiDB-lite"/>
    </source>
</evidence>
<dbReference type="AlphaFoldDB" id="A0A9P6JD50"/>
<evidence type="ECO:0000313" key="3">
    <source>
        <dbReference type="Proteomes" id="UP000749646"/>
    </source>
</evidence>
<feature type="non-terminal residue" evidence="2">
    <location>
        <position position="1"/>
    </location>
</feature>
<dbReference type="Proteomes" id="UP000749646">
    <property type="component" value="Unassembled WGS sequence"/>
</dbReference>
<reference evidence="2" key="1">
    <citation type="journal article" date="2020" name="Fungal Divers.">
        <title>Resolving the Mortierellaceae phylogeny through synthesis of multi-gene phylogenetics and phylogenomics.</title>
        <authorList>
            <person name="Vandepol N."/>
            <person name="Liber J."/>
            <person name="Desiro A."/>
            <person name="Na H."/>
            <person name="Kennedy M."/>
            <person name="Barry K."/>
            <person name="Grigoriev I.V."/>
            <person name="Miller A.N."/>
            <person name="O'Donnell K."/>
            <person name="Stajich J.E."/>
            <person name="Bonito G."/>
        </authorList>
    </citation>
    <scope>NUCLEOTIDE SEQUENCE</scope>
    <source>
        <strain evidence="2">MES-2147</strain>
    </source>
</reference>
<keyword evidence="3" id="KW-1185">Reference proteome</keyword>
<feature type="compositionally biased region" description="Polar residues" evidence="1">
    <location>
        <begin position="121"/>
        <end position="132"/>
    </location>
</feature>
<sequence>MNGDIENAETHPLTDIHSAQSQSHIPDTEDSTDNDCRRFFRDEKSPSQGMAISIRGIKERSGEASTILKGTPIFKFIAEFKECKVGHYAVHWRVKLLEGFSLPNGLRFSAGISYDAEPKDTSGSFDDVSMSSEELGEL</sequence>
<proteinExistence type="predicted"/>
<feature type="compositionally biased region" description="Basic and acidic residues" evidence="1">
    <location>
        <begin position="34"/>
        <end position="45"/>
    </location>
</feature>
<protein>
    <submittedName>
        <fullName evidence="2">Uncharacterized protein</fullName>
    </submittedName>
</protein>
<comment type="caution">
    <text evidence="2">The sequence shown here is derived from an EMBL/GenBank/DDBJ whole genome shotgun (WGS) entry which is preliminary data.</text>
</comment>
<feature type="region of interest" description="Disordered" evidence="1">
    <location>
        <begin position="115"/>
        <end position="138"/>
    </location>
</feature>
<accession>A0A9P6JD50</accession>
<evidence type="ECO:0000313" key="2">
    <source>
        <dbReference type="EMBL" id="KAF9967634.1"/>
    </source>
</evidence>
<gene>
    <name evidence="2" type="ORF">BGZ65_012986</name>
</gene>
<feature type="region of interest" description="Disordered" evidence="1">
    <location>
        <begin position="1"/>
        <end position="56"/>
    </location>
</feature>
<name>A0A9P6JD50_9FUNG</name>
<dbReference type="EMBL" id="JAAAHW010005592">
    <property type="protein sequence ID" value="KAF9967634.1"/>
    <property type="molecule type" value="Genomic_DNA"/>
</dbReference>